<dbReference type="SUPFAM" id="SSF53187">
    <property type="entry name" value="Zn-dependent exopeptidases"/>
    <property type="match status" value="1"/>
</dbReference>
<organism evidence="4 5">
    <name type="scientific">Streptomyces synnematoformans</name>
    <dbReference type="NCBI Taxonomy" id="415721"/>
    <lineage>
        <taxon>Bacteria</taxon>
        <taxon>Bacillati</taxon>
        <taxon>Actinomycetota</taxon>
        <taxon>Actinomycetes</taxon>
        <taxon>Kitasatosporales</taxon>
        <taxon>Streptomycetaceae</taxon>
        <taxon>Streptomyces</taxon>
    </lineage>
</organism>
<keyword evidence="2" id="KW-0472">Membrane</keyword>
<dbReference type="Proteomes" id="UP001500443">
    <property type="component" value="Unassembled WGS sequence"/>
</dbReference>
<keyword evidence="2" id="KW-0812">Transmembrane</keyword>
<feature type="transmembrane region" description="Helical" evidence="2">
    <location>
        <begin position="503"/>
        <end position="524"/>
    </location>
</feature>
<accession>A0ABN2XEH1</accession>
<comment type="caution">
    <text evidence="4">The sequence shown here is derived from an EMBL/GenBank/DDBJ whole genome shotgun (WGS) entry which is preliminary data.</text>
</comment>
<dbReference type="InterPro" id="IPR007484">
    <property type="entry name" value="Peptidase_M28"/>
</dbReference>
<evidence type="ECO:0000256" key="2">
    <source>
        <dbReference type="SAM" id="Phobius"/>
    </source>
</evidence>
<evidence type="ECO:0000313" key="4">
    <source>
        <dbReference type="EMBL" id="GAA2109214.1"/>
    </source>
</evidence>
<protein>
    <submittedName>
        <fullName evidence="4">M20/M25/M40 family metallo-hydrolase</fullName>
    </submittedName>
</protein>
<sequence>MPGTRASVLRAALVVLLPLLCGIAALISVQPPSAASADAPATRFSAERAYPHLERIAQHPRPTGGAYTAEVRDYLVETLRKTGLTAEVQRAVVFEEEEPGDVTGARLENVVARLEGTGDGPAVLLAAHYDSVGNSPGANDDGVAVAALLEAARALKAAGPTRNDIVVLFTDAEEYGSLGAQAFVEQHRWADDVGAALNFEARGRSGPSIMFESSGASAGLLNETDTPVASSVSESVYGLLGHHTDFTVFEDAGLQAMNFAYVGELMHYHTPVDSLEHVDRQSLQHHGEYATEIGAHLASSDLARSTADEVYFTLPLVGIVSHPLWVTYLLGVLALALLGAGVVTGVRRGLLAPRRLATAVPLVAGGTVLGGLVPFALWQALRAFYPGYDDIPLGDVYNNGLFLAAFAVLTACTLALWLRWCRRKAGAADLAAAAAVWWAVLTVAALLLLPEAAYVFVLPLLTVGPALAYPSFRDVGYAVAAAVGLLLLVPAGYLALLVTGLEFAWTVFLLTAALLVLLLSPVSLPFTVPRTLVKWAAPVAPVTAVALLSASLATGGFDEEHPEPGTFFYLLDSDTGRARWGTTDPVPQAWIEDHAPESVESGRLPKFFSNRYPFRTGKAPAADLPSPEIKVLRNVVADGVRTVRFSVASRRLPPVLVVTNPSGLRVRSAVVNGTKVTGGADAPDAGSPWSLEFLAVPREGLDITLEVQSGEPFPLRVRDRSFSIEEVPSLADEIDRPQDTMPGNDHGDFVMTSTGTVVK</sequence>
<gene>
    <name evidence="4" type="ORF">GCM10009802_05470</name>
</gene>
<name>A0ABN2XEH1_9ACTN</name>
<feature type="transmembrane region" description="Helical" evidence="2">
    <location>
        <begin position="477"/>
        <end position="497"/>
    </location>
</feature>
<feature type="region of interest" description="Disordered" evidence="1">
    <location>
        <begin position="734"/>
        <end position="759"/>
    </location>
</feature>
<dbReference type="PANTHER" id="PTHR12147:SF26">
    <property type="entry name" value="PEPTIDASE M28 DOMAIN-CONTAINING PROTEIN"/>
    <property type="match status" value="1"/>
</dbReference>
<evidence type="ECO:0000259" key="3">
    <source>
        <dbReference type="Pfam" id="PF04389"/>
    </source>
</evidence>
<dbReference type="EMBL" id="BAAAPF010000005">
    <property type="protein sequence ID" value="GAA2109214.1"/>
    <property type="molecule type" value="Genomic_DNA"/>
</dbReference>
<reference evidence="4 5" key="1">
    <citation type="journal article" date="2019" name="Int. J. Syst. Evol. Microbiol.">
        <title>The Global Catalogue of Microorganisms (GCM) 10K type strain sequencing project: providing services to taxonomists for standard genome sequencing and annotation.</title>
        <authorList>
            <consortium name="The Broad Institute Genomics Platform"/>
            <consortium name="The Broad Institute Genome Sequencing Center for Infectious Disease"/>
            <person name="Wu L."/>
            <person name="Ma J."/>
        </authorList>
    </citation>
    <scope>NUCLEOTIDE SEQUENCE [LARGE SCALE GENOMIC DNA]</scope>
    <source>
        <strain evidence="4 5">JCM 15481</strain>
    </source>
</reference>
<dbReference type="Gene3D" id="3.40.630.10">
    <property type="entry name" value="Zn peptidases"/>
    <property type="match status" value="1"/>
</dbReference>
<evidence type="ECO:0000256" key="1">
    <source>
        <dbReference type="SAM" id="MobiDB-lite"/>
    </source>
</evidence>
<feature type="transmembrane region" description="Helical" evidence="2">
    <location>
        <begin position="325"/>
        <end position="346"/>
    </location>
</feature>
<evidence type="ECO:0000313" key="5">
    <source>
        <dbReference type="Proteomes" id="UP001500443"/>
    </source>
</evidence>
<feature type="transmembrane region" description="Helical" evidence="2">
    <location>
        <begin position="401"/>
        <end position="418"/>
    </location>
</feature>
<dbReference type="RefSeq" id="WP_344287463.1">
    <property type="nucleotide sequence ID" value="NZ_BAAAPF010000005.1"/>
</dbReference>
<feature type="transmembrane region" description="Helical" evidence="2">
    <location>
        <begin position="358"/>
        <end position="381"/>
    </location>
</feature>
<dbReference type="Pfam" id="PF04389">
    <property type="entry name" value="Peptidase_M28"/>
    <property type="match status" value="1"/>
</dbReference>
<dbReference type="InterPro" id="IPR045175">
    <property type="entry name" value="M28_fam"/>
</dbReference>
<keyword evidence="5" id="KW-1185">Reference proteome</keyword>
<feature type="domain" description="Peptidase M28" evidence="3">
    <location>
        <begin position="109"/>
        <end position="291"/>
    </location>
</feature>
<proteinExistence type="predicted"/>
<dbReference type="PANTHER" id="PTHR12147">
    <property type="entry name" value="METALLOPEPTIDASE M28 FAMILY MEMBER"/>
    <property type="match status" value="1"/>
</dbReference>
<keyword evidence="2" id="KW-1133">Transmembrane helix</keyword>